<dbReference type="AlphaFoldDB" id="A0A2G6MR92"/>
<proteinExistence type="predicted"/>
<accession>A0A2G6MR92</accession>
<dbReference type="Proteomes" id="UP000231203">
    <property type="component" value="Unassembled WGS sequence"/>
</dbReference>
<keyword evidence="1" id="KW-0472">Membrane</keyword>
<comment type="caution">
    <text evidence="2">The sequence shown here is derived from an EMBL/GenBank/DDBJ whole genome shotgun (WGS) entry which is preliminary data.</text>
</comment>
<gene>
    <name evidence="2" type="ORF">CSA25_04870</name>
</gene>
<dbReference type="EMBL" id="PDTI01000040">
    <property type="protein sequence ID" value="PIE62521.1"/>
    <property type="molecule type" value="Genomic_DNA"/>
</dbReference>
<organism evidence="2 3">
    <name type="scientific">Desulfobacter postgatei</name>
    <dbReference type="NCBI Taxonomy" id="2293"/>
    <lineage>
        <taxon>Bacteria</taxon>
        <taxon>Pseudomonadati</taxon>
        <taxon>Thermodesulfobacteriota</taxon>
        <taxon>Desulfobacteria</taxon>
        <taxon>Desulfobacterales</taxon>
        <taxon>Desulfobacteraceae</taxon>
        <taxon>Desulfobacter</taxon>
    </lineage>
</organism>
<protein>
    <submittedName>
        <fullName evidence="2">Uncharacterized protein</fullName>
    </submittedName>
</protein>
<evidence type="ECO:0000256" key="1">
    <source>
        <dbReference type="SAM" id="Phobius"/>
    </source>
</evidence>
<evidence type="ECO:0000313" key="2">
    <source>
        <dbReference type="EMBL" id="PIE62521.1"/>
    </source>
</evidence>
<sequence length="81" mass="9531">MGPYIENNIPTYRQIAHVVEERDIDSAGYMYMDSVGSYDAEYYLTDSFKHSKREDYGFTAAFFSGILSCFLILWIGWRYIM</sequence>
<feature type="transmembrane region" description="Helical" evidence="1">
    <location>
        <begin position="56"/>
        <end position="77"/>
    </location>
</feature>
<keyword evidence="1" id="KW-0812">Transmembrane</keyword>
<evidence type="ECO:0000313" key="3">
    <source>
        <dbReference type="Proteomes" id="UP000231203"/>
    </source>
</evidence>
<reference evidence="2 3" key="1">
    <citation type="submission" date="2017-10" db="EMBL/GenBank/DDBJ databases">
        <title>Novel microbial diversity and functional potential in the marine mammal oral microbiome.</title>
        <authorList>
            <person name="Dudek N.K."/>
            <person name="Sun C.L."/>
            <person name="Burstein D."/>
            <person name="Kantor R.S."/>
            <person name="Aliaga Goltsman D.S."/>
            <person name="Bik E.M."/>
            <person name="Thomas B.C."/>
            <person name="Banfield J.F."/>
            <person name="Relman D.A."/>
        </authorList>
    </citation>
    <scope>NUCLEOTIDE SEQUENCE [LARGE SCALE GENOMIC DNA]</scope>
    <source>
        <strain evidence="2">DOLJORAL78_47_202</strain>
    </source>
</reference>
<name>A0A2G6MR92_9BACT</name>
<keyword evidence="1" id="KW-1133">Transmembrane helix</keyword>